<keyword evidence="1" id="KW-1133">Transmembrane helix</keyword>
<dbReference type="RefSeq" id="WP_270056138.1">
    <property type="nucleotide sequence ID" value="NZ_CP115149.1"/>
</dbReference>
<keyword evidence="1" id="KW-0472">Membrane</keyword>
<name>A0ABY7M7K5_9CHLR</name>
<dbReference type="Proteomes" id="UP001212803">
    <property type="component" value="Chromosome"/>
</dbReference>
<feature type="transmembrane region" description="Helical" evidence="1">
    <location>
        <begin position="67"/>
        <end position="87"/>
    </location>
</feature>
<sequence length="101" mass="10817">MPRQRPGLGQGLAALVAPARPGPSPMPAAAAGPAWEYAAIVRKRKRVVVELATGDPVRGFSRRRVRGMPLVALLGLLGAAGWELVAVEGRRMFLKRPVSRQ</sequence>
<proteinExistence type="predicted"/>
<evidence type="ECO:0000256" key="1">
    <source>
        <dbReference type="SAM" id="Phobius"/>
    </source>
</evidence>
<accession>A0ABY7M7K5</accession>
<gene>
    <name evidence="2" type="ORF">O0235_12645</name>
</gene>
<keyword evidence="3" id="KW-1185">Reference proteome</keyword>
<evidence type="ECO:0000313" key="2">
    <source>
        <dbReference type="EMBL" id="WBL35613.1"/>
    </source>
</evidence>
<organism evidence="2 3">
    <name type="scientific">Tepidiforma flava</name>
    <dbReference type="NCBI Taxonomy" id="3004094"/>
    <lineage>
        <taxon>Bacteria</taxon>
        <taxon>Bacillati</taxon>
        <taxon>Chloroflexota</taxon>
        <taxon>Tepidiformia</taxon>
        <taxon>Tepidiformales</taxon>
        <taxon>Tepidiformaceae</taxon>
        <taxon>Tepidiforma</taxon>
    </lineage>
</organism>
<reference evidence="2 3" key="1">
    <citation type="journal article" date="2023" name="ISME J.">
        <title>Thermophilic Dehalococcoidia with unusual traits shed light on an unexpected past.</title>
        <authorList>
            <person name="Palmer M."/>
            <person name="Covington J.K."/>
            <person name="Zhou E.M."/>
            <person name="Thomas S.C."/>
            <person name="Habib N."/>
            <person name="Seymour C.O."/>
            <person name="Lai D."/>
            <person name="Johnston J."/>
            <person name="Hashimi A."/>
            <person name="Jiao J.Y."/>
            <person name="Muok A.R."/>
            <person name="Liu L."/>
            <person name="Xian W.D."/>
            <person name="Zhi X.Y."/>
            <person name="Li M.M."/>
            <person name="Silva L.P."/>
            <person name="Bowen B.P."/>
            <person name="Louie K."/>
            <person name="Briegel A."/>
            <person name="Pett-Ridge J."/>
            <person name="Weber P.K."/>
            <person name="Tocheva E.I."/>
            <person name="Woyke T."/>
            <person name="Northen T.R."/>
            <person name="Mayali X."/>
            <person name="Li W.J."/>
            <person name="Hedlund B.P."/>
        </authorList>
    </citation>
    <scope>NUCLEOTIDE SEQUENCE [LARGE SCALE GENOMIC DNA]</scope>
    <source>
        <strain evidence="2 3">YIM 72310</strain>
    </source>
</reference>
<dbReference type="EMBL" id="CP115149">
    <property type="protein sequence ID" value="WBL35613.1"/>
    <property type="molecule type" value="Genomic_DNA"/>
</dbReference>
<keyword evidence="1" id="KW-0812">Transmembrane</keyword>
<protein>
    <submittedName>
        <fullName evidence="2">Uncharacterized protein</fullName>
    </submittedName>
</protein>
<evidence type="ECO:0000313" key="3">
    <source>
        <dbReference type="Proteomes" id="UP001212803"/>
    </source>
</evidence>